<dbReference type="EMBL" id="UYJE01002615">
    <property type="protein sequence ID" value="VDI12287.1"/>
    <property type="molecule type" value="Genomic_DNA"/>
</dbReference>
<keyword evidence="3" id="KW-1185">Reference proteome</keyword>
<evidence type="ECO:0000313" key="2">
    <source>
        <dbReference type="EMBL" id="VDI12287.1"/>
    </source>
</evidence>
<comment type="caution">
    <text evidence="2">The sequence shown here is derived from an EMBL/GenBank/DDBJ whole genome shotgun (WGS) entry which is preliminary data.</text>
</comment>
<protein>
    <submittedName>
        <fullName evidence="2">Uncharacterized protein</fullName>
    </submittedName>
</protein>
<feature type="chain" id="PRO_5032876459" evidence="1">
    <location>
        <begin position="23"/>
        <end position="70"/>
    </location>
</feature>
<dbReference type="AlphaFoldDB" id="A0A8B6D1D9"/>
<accession>A0A8B6D1D9</accession>
<organism evidence="2 3">
    <name type="scientific">Mytilus galloprovincialis</name>
    <name type="common">Mediterranean mussel</name>
    <dbReference type="NCBI Taxonomy" id="29158"/>
    <lineage>
        <taxon>Eukaryota</taxon>
        <taxon>Metazoa</taxon>
        <taxon>Spiralia</taxon>
        <taxon>Lophotrochozoa</taxon>
        <taxon>Mollusca</taxon>
        <taxon>Bivalvia</taxon>
        <taxon>Autobranchia</taxon>
        <taxon>Pteriomorphia</taxon>
        <taxon>Mytilida</taxon>
        <taxon>Mytiloidea</taxon>
        <taxon>Mytilidae</taxon>
        <taxon>Mytilinae</taxon>
        <taxon>Mytilus</taxon>
    </lineage>
</organism>
<feature type="signal peptide" evidence="1">
    <location>
        <begin position="1"/>
        <end position="22"/>
    </location>
</feature>
<sequence>MTAYLGFCFILICFTGLKYTEAAETCFPTVDCGFNVDGCFSFCVEKFCAGTARCVNNDQCCCGGCVVKPK</sequence>
<reference evidence="2" key="1">
    <citation type="submission" date="2018-11" db="EMBL/GenBank/DDBJ databases">
        <authorList>
            <person name="Alioto T."/>
            <person name="Alioto T."/>
        </authorList>
    </citation>
    <scope>NUCLEOTIDE SEQUENCE</scope>
</reference>
<dbReference type="Proteomes" id="UP000596742">
    <property type="component" value="Unassembled WGS sequence"/>
</dbReference>
<name>A0A8B6D1D9_MYTGA</name>
<gene>
    <name evidence="2" type="ORF">MGAL_10B009044</name>
</gene>
<keyword evidence="1" id="KW-0732">Signal</keyword>
<proteinExistence type="predicted"/>
<evidence type="ECO:0000313" key="3">
    <source>
        <dbReference type="Proteomes" id="UP000596742"/>
    </source>
</evidence>
<evidence type="ECO:0000256" key="1">
    <source>
        <dbReference type="SAM" id="SignalP"/>
    </source>
</evidence>